<keyword evidence="1" id="KW-0472">Membrane</keyword>
<dbReference type="Pfam" id="PF09822">
    <property type="entry name" value="ABC_transp_aux"/>
    <property type="match status" value="1"/>
</dbReference>
<accession>A0A4Q7N6B9</accession>
<keyword evidence="4" id="KW-1185">Reference proteome</keyword>
<dbReference type="EMBL" id="SGXA01000001">
    <property type="protein sequence ID" value="RZS76634.1"/>
    <property type="molecule type" value="Genomic_DNA"/>
</dbReference>
<feature type="transmembrane region" description="Helical" evidence="1">
    <location>
        <begin position="185"/>
        <end position="205"/>
    </location>
</feature>
<reference evidence="3 4" key="1">
    <citation type="submission" date="2019-02" db="EMBL/GenBank/DDBJ databases">
        <title>Genomic Encyclopedia of Type Strains, Phase IV (KMG-IV): sequencing the most valuable type-strain genomes for metagenomic binning, comparative biology and taxonomic classification.</title>
        <authorList>
            <person name="Goeker M."/>
        </authorList>
    </citation>
    <scope>NUCLEOTIDE SEQUENCE [LARGE SCALE GENOMIC DNA]</scope>
    <source>
        <strain evidence="3 4">DSM 18116</strain>
    </source>
</reference>
<evidence type="ECO:0000313" key="3">
    <source>
        <dbReference type="EMBL" id="RZS76634.1"/>
    </source>
</evidence>
<dbReference type="Pfam" id="PF12679">
    <property type="entry name" value="ABC2_membrane_2"/>
    <property type="match status" value="1"/>
</dbReference>
<feature type="transmembrane region" description="Helical" evidence="1">
    <location>
        <begin position="76"/>
        <end position="96"/>
    </location>
</feature>
<evidence type="ECO:0000259" key="2">
    <source>
        <dbReference type="Pfam" id="PF09822"/>
    </source>
</evidence>
<dbReference type="Proteomes" id="UP000293874">
    <property type="component" value="Unassembled WGS sequence"/>
</dbReference>
<dbReference type="GO" id="GO:0005886">
    <property type="term" value="C:plasma membrane"/>
    <property type="evidence" value="ECO:0007669"/>
    <property type="project" value="UniProtKB-SubCell"/>
</dbReference>
<feature type="transmembrane region" description="Helical" evidence="1">
    <location>
        <begin position="12"/>
        <end position="36"/>
    </location>
</feature>
<name>A0A4Q7N6B9_9BACT</name>
<feature type="transmembrane region" description="Helical" evidence="1">
    <location>
        <begin position="153"/>
        <end position="173"/>
    </location>
</feature>
<dbReference type="InterPro" id="IPR019196">
    <property type="entry name" value="ABC_transp_unknown"/>
</dbReference>
<evidence type="ECO:0000313" key="4">
    <source>
        <dbReference type="Proteomes" id="UP000293874"/>
    </source>
</evidence>
<organism evidence="3 4">
    <name type="scientific">Pseudobacter ginsenosidimutans</name>
    <dbReference type="NCBI Taxonomy" id="661488"/>
    <lineage>
        <taxon>Bacteria</taxon>
        <taxon>Pseudomonadati</taxon>
        <taxon>Bacteroidota</taxon>
        <taxon>Chitinophagia</taxon>
        <taxon>Chitinophagales</taxon>
        <taxon>Chitinophagaceae</taxon>
        <taxon>Pseudobacter</taxon>
    </lineage>
</organism>
<proteinExistence type="predicted"/>
<dbReference type="PANTHER" id="PTHR43471">
    <property type="entry name" value="ABC TRANSPORTER PERMEASE"/>
    <property type="match status" value="1"/>
</dbReference>
<sequence length="780" mass="88684">MKMIFKIARTELWNLFFSPVAWFLTLIFVVICAVFYTGSLEMMANFQDSFMRTNPSFKGFGSLTKSIFMGQGQQGFIGNIFNNLYLFIPLLTMGLINREFNNGTVKLLYSSPVKLSQIVWGKYLAIMGYNLLLMSIMAGFMIIGAFSIKNIDVGHLCAGIIAFYLVVCAYTAIGMFMSSITNYQIVAAIATFILLFVLQRIGGLWQEYDFVRDLTWFLSIEGRAYRMLKGLITTRDVMYYALITYMFVTFSYLSLLHGRELVSRGKKAVRYLTVFLSVMVAGYLTSRPGYIGYWDGTRDQANTIAEKTQSILKNMQDEPLEVTLYTNLLDPGMGFRRTRPDKRNDYIWNFWDQYVRFKPNIKFNYVLYYDVMDGDNGIYKRMPGMSLDSIAREYAKMFETNINRYLPPKEIRKKIDLQPEMLRAVMQLKYKGKTIFLRNYEDPNYWPGQDHVAAALKRLSNDTIPKIYATTGNLERDIYKTGEREFFGYSIKKLSRMALINHGFEFDSLNLNFQNIPADASALVLADPKVVLNDTVTERLKQFINTGGNLLILGEPGKQYVLNPLVKQVGVSLMPGTLVQISKNETPDKITPYLTMDHSWLLKENKSFSQGIRTFFQKGDSVKALHPGATALSFVDSSFTVSRLMVTGPKGLVWAKAGRLVTDSAAPVFVASEGDYKSDSFTVALALSRQYEKKEQRITIVGDADFMSSLRGGTHGFGNNYLSWLNYESFPITLEIIPATDTLLIISLRAAQIQKIILLWILPAAVLVLGSVILLRRKRQ</sequence>
<dbReference type="GO" id="GO:0140359">
    <property type="term" value="F:ABC-type transporter activity"/>
    <property type="evidence" value="ECO:0007669"/>
    <property type="project" value="InterPro"/>
</dbReference>
<comment type="caution">
    <text evidence="3">The sequence shown here is derived from an EMBL/GenBank/DDBJ whole genome shotgun (WGS) entry which is preliminary data.</text>
</comment>
<protein>
    <submittedName>
        <fullName evidence="3">ABC-2 type transport system permease protein</fullName>
    </submittedName>
</protein>
<feature type="transmembrane region" description="Helical" evidence="1">
    <location>
        <begin position="237"/>
        <end position="256"/>
    </location>
</feature>
<keyword evidence="1" id="KW-0812">Transmembrane</keyword>
<dbReference type="RefSeq" id="WP_130540926.1">
    <property type="nucleotide sequence ID" value="NZ_CP042431.1"/>
</dbReference>
<gene>
    <name evidence="3" type="ORF">EV199_2520</name>
</gene>
<feature type="transmembrane region" description="Helical" evidence="1">
    <location>
        <begin position="757"/>
        <end position="775"/>
    </location>
</feature>
<dbReference type="AlphaFoldDB" id="A0A4Q7N6B9"/>
<feature type="domain" description="ABC-type uncharacterised transport system" evidence="2">
    <location>
        <begin position="500"/>
        <end position="710"/>
    </location>
</feature>
<dbReference type="OrthoDB" id="9794512at2"/>
<feature type="transmembrane region" description="Helical" evidence="1">
    <location>
        <begin position="123"/>
        <end position="147"/>
    </location>
</feature>
<keyword evidence="1" id="KW-1133">Transmembrane helix</keyword>
<evidence type="ECO:0000256" key="1">
    <source>
        <dbReference type="SAM" id="Phobius"/>
    </source>
</evidence>
<feature type="transmembrane region" description="Helical" evidence="1">
    <location>
        <begin position="268"/>
        <end position="285"/>
    </location>
</feature>